<dbReference type="EMBL" id="PDES01000011">
    <property type="protein sequence ID" value="RRQ83569.1"/>
    <property type="molecule type" value="Genomic_DNA"/>
</dbReference>
<keyword evidence="3" id="KW-1185">Reference proteome</keyword>
<feature type="compositionally biased region" description="Low complexity" evidence="1">
    <location>
        <begin position="1"/>
        <end position="22"/>
    </location>
</feature>
<evidence type="ECO:0000313" key="3">
    <source>
        <dbReference type="Proteomes" id="UP000276379"/>
    </source>
</evidence>
<evidence type="ECO:0000313" key="2">
    <source>
        <dbReference type="EMBL" id="RRQ83569.1"/>
    </source>
</evidence>
<protein>
    <submittedName>
        <fullName evidence="2">Uncharacterized protein</fullName>
    </submittedName>
</protein>
<name>A0A3R8QE09_9ACTN</name>
<reference evidence="2 3" key="1">
    <citation type="submission" date="2017-10" db="EMBL/GenBank/DDBJ databases">
        <title>Draft genome of actinobacteria isolated from guarana (Paullinia cupana (Mart.) Ducke.</title>
        <authorList>
            <person name="Siqueira K.A."/>
            <person name="Liotti R.G."/>
            <person name="Mendes T.A."/>
            <person name="Soares M.A."/>
        </authorList>
    </citation>
    <scope>NUCLEOTIDE SEQUENCE [LARGE SCALE GENOMIC DNA]</scope>
    <source>
        <strain evidence="2 3">199</strain>
    </source>
</reference>
<evidence type="ECO:0000256" key="1">
    <source>
        <dbReference type="SAM" id="MobiDB-lite"/>
    </source>
</evidence>
<accession>A0A3R8QE09</accession>
<dbReference type="RefSeq" id="WP_125209740.1">
    <property type="nucleotide sequence ID" value="NZ_PDER01000009.1"/>
</dbReference>
<organism evidence="2 3">
    <name type="scientific">Streptomyces griseofuscus</name>
    <dbReference type="NCBI Taxonomy" id="146922"/>
    <lineage>
        <taxon>Bacteria</taxon>
        <taxon>Bacillati</taxon>
        <taxon>Actinomycetota</taxon>
        <taxon>Actinomycetes</taxon>
        <taxon>Kitasatosporales</taxon>
        <taxon>Streptomycetaceae</taxon>
        <taxon>Streptomyces</taxon>
    </lineage>
</organism>
<dbReference type="AlphaFoldDB" id="A0A3R8QE09"/>
<feature type="region of interest" description="Disordered" evidence="1">
    <location>
        <begin position="1"/>
        <end position="42"/>
    </location>
</feature>
<comment type="caution">
    <text evidence="2">The sequence shown here is derived from an EMBL/GenBank/DDBJ whole genome shotgun (WGS) entry which is preliminary data.</text>
</comment>
<gene>
    <name evidence="2" type="ORF">CQW44_24315</name>
</gene>
<sequence length="110" mass="12087">MLGRPTPASGARSSPRAAATPGWGRGRRTKSARLKDQPSAPLNPETILAQLTQFEAEARSRGVTHTTFRRIAEALGFGGNQRRELGQLLIDNCPEQYDVPLWRIAAEFES</sequence>
<proteinExistence type="predicted"/>
<dbReference type="Proteomes" id="UP000276379">
    <property type="component" value="Unassembled WGS sequence"/>
</dbReference>